<dbReference type="Gene3D" id="3.40.50.300">
    <property type="entry name" value="P-loop containing nucleotide triphosphate hydrolases"/>
    <property type="match status" value="1"/>
</dbReference>
<evidence type="ECO:0000313" key="5">
    <source>
        <dbReference type="Proteomes" id="UP000290288"/>
    </source>
</evidence>
<evidence type="ECO:0000313" key="4">
    <source>
        <dbReference type="EMBL" id="RXW19337.1"/>
    </source>
</evidence>
<evidence type="ECO:0000256" key="1">
    <source>
        <dbReference type="ARBA" id="ARBA00022737"/>
    </source>
</evidence>
<feature type="region of interest" description="Disordered" evidence="2">
    <location>
        <begin position="618"/>
        <end position="644"/>
    </location>
</feature>
<dbReference type="PANTHER" id="PTHR10039:SF17">
    <property type="entry name" value="FUNGAL STAND N-TERMINAL GOODBYE DOMAIN-CONTAINING PROTEIN-RELATED"/>
    <property type="match status" value="1"/>
</dbReference>
<keyword evidence="1" id="KW-0677">Repeat</keyword>
<protein>
    <recommendedName>
        <fullName evidence="3">Nephrocystin 3-like N-terminal domain-containing protein</fullName>
    </recommendedName>
</protein>
<feature type="compositionally biased region" description="Basic and acidic residues" evidence="2">
    <location>
        <begin position="630"/>
        <end position="644"/>
    </location>
</feature>
<dbReference type="OrthoDB" id="3018344at2759"/>
<dbReference type="SUPFAM" id="SSF52540">
    <property type="entry name" value="P-loop containing nucleoside triphosphate hydrolases"/>
    <property type="match status" value="1"/>
</dbReference>
<comment type="caution">
    <text evidence="4">The sequence shown here is derived from an EMBL/GenBank/DDBJ whole genome shotgun (WGS) entry which is preliminary data.</text>
</comment>
<dbReference type="Proteomes" id="UP000290288">
    <property type="component" value="Unassembled WGS sequence"/>
</dbReference>
<dbReference type="Pfam" id="PF24883">
    <property type="entry name" value="NPHP3_N"/>
    <property type="match status" value="1"/>
</dbReference>
<reference evidence="4 5" key="1">
    <citation type="submission" date="2019-01" db="EMBL/GenBank/DDBJ databases">
        <title>Draft genome sequence of Psathyrella aberdarensis IHI B618.</title>
        <authorList>
            <person name="Buettner E."/>
            <person name="Kellner H."/>
        </authorList>
    </citation>
    <scope>NUCLEOTIDE SEQUENCE [LARGE SCALE GENOMIC DNA]</scope>
    <source>
        <strain evidence="4 5">IHI B618</strain>
    </source>
</reference>
<sequence length="644" mass="72946">MFSRARNFNVGGNIQIDSSQHVHNTQEKSIDGMGIRCSSTHFPADHVPYVAKGWKMLLKNIASNAFYNSGARFDPPKCDEDTRVEVISEVMDWIGDREGPKRLLCMTGAAGAGKSALQQTIAERCANSGILGCAIFFSSQDPTRNNLSCIIPTIAFQLGKHDPRLRDYIKEAVEEDPLIFTKTILTQMDTLVVRPFKQLQTNAGFDTGSFPHAVLIDGLDECAGEERQAELLSTIKHCLLDNDLPFRIFIASRPEWAIRSALNSETEGYLHPLAYHIQLSDKYDATDDIRRYLWWRLQGIGRRSHDPRARSQSWPSVQDIEKLVRAASGQFVYAATIVKYVSERRSSPVDRLQTVVDWTPEAGQLARPFEVLDMLYASILSAAKESYEAVDTNRGRNFLLLLRAHHINREGLVGGRFWDAQEFDEILNLERNAHEVLVSDLHSLVVFHPDPGFSQIFIQMHFYHRSFSEFLDSETRSKNLFITETPVKAYVSEGLVQVINQVSLEPSSTRATFGTLSRENPVVALALYSNGGETLSTQQILALAHNDGWRKFDQMLSKTGHFALYEKELPVMLFFMMQRLKNELEEPGLADALKPYYNKWRKLVKNCREADGYEDGDLFSRLLPEEPEEGETKEGKEPQELSNS</sequence>
<dbReference type="EMBL" id="SDEE01000207">
    <property type="protein sequence ID" value="RXW19337.1"/>
    <property type="molecule type" value="Genomic_DNA"/>
</dbReference>
<dbReference type="PANTHER" id="PTHR10039">
    <property type="entry name" value="AMELOGENIN"/>
    <property type="match status" value="1"/>
</dbReference>
<name>A0A4Q2DHH4_9AGAR</name>
<organism evidence="4 5">
    <name type="scientific">Candolleomyces aberdarensis</name>
    <dbReference type="NCBI Taxonomy" id="2316362"/>
    <lineage>
        <taxon>Eukaryota</taxon>
        <taxon>Fungi</taxon>
        <taxon>Dikarya</taxon>
        <taxon>Basidiomycota</taxon>
        <taxon>Agaricomycotina</taxon>
        <taxon>Agaricomycetes</taxon>
        <taxon>Agaricomycetidae</taxon>
        <taxon>Agaricales</taxon>
        <taxon>Agaricineae</taxon>
        <taxon>Psathyrellaceae</taxon>
        <taxon>Candolleomyces</taxon>
    </lineage>
</organism>
<proteinExistence type="predicted"/>
<gene>
    <name evidence="4" type="ORF">EST38_g6509</name>
</gene>
<keyword evidence="5" id="KW-1185">Reference proteome</keyword>
<dbReference type="InterPro" id="IPR027417">
    <property type="entry name" value="P-loop_NTPase"/>
</dbReference>
<dbReference type="InterPro" id="IPR056884">
    <property type="entry name" value="NPHP3-like_N"/>
</dbReference>
<dbReference type="STRING" id="2316362.A0A4Q2DHH4"/>
<feature type="domain" description="Nephrocystin 3-like N-terminal" evidence="3">
    <location>
        <begin position="89"/>
        <end position="253"/>
    </location>
</feature>
<dbReference type="AlphaFoldDB" id="A0A4Q2DHH4"/>
<evidence type="ECO:0000256" key="2">
    <source>
        <dbReference type="SAM" id="MobiDB-lite"/>
    </source>
</evidence>
<evidence type="ECO:0000259" key="3">
    <source>
        <dbReference type="Pfam" id="PF24883"/>
    </source>
</evidence>
<accession>A0A4Q2DHH4</accession>